<organism evidence="1 2">
    <name type="scientific">Shackletoniella antarctica</name>
    <dbReference type="NCBI Taxonomy" id="268115"/>
    <lineage>
        <taxon>Bacteria</taxon>
        <taxon>Bacillati</taxon>
        <taxon>Cyanobacteriota</taxon>
        <taxon>Cyanophyceae</taxon>
        <taxon>Oculatellales</taxon>
        <taxon>Oculatellaceae</taxon>
        <taxon>Shackletoniella</taxon>
    </lineage>
</organism>
<dbReference type="InterPro" id="IPR007367">
    <property type="entry name" value="DUF433"/>
</dbReference>
<dbReference type="EMBL" id="QBMN01000095">
    <property type="protein sequence ID" value="PZO38972.1"/>
    <property type="molecule type" value="Genomic_DNA"/>
</dbReference>
<dbReference type="Proteomes" id="UP000249081">
    <property type="component" value="Unassembled WGS sequence"/>
</dbReference>
<dbReference type="AlphaFoldDB" id="A0A2W4W3F0"/>
<dbReference type="PANTHER" id="PTHR34849">
    <property type="entry name" value="SSL5025 PROTEIN"/>
    <property type="match status" value="1"/>
</dbReference>
<reference evidence="1 2" key="2">
    <citation type="submission" date="2018-06" db="EMBL/GenBank/DDBJ databases">
        <title>Metagenomic assembly of (sub)arctic Cyanobacteria and their associated microbiome from non-axenic cultures.</title>
        <authorList>
            <person name="Baurain D."/>
        </authorList>
    </citation>
    <scope>NUCLEOTIDE SEQUENCE [LARGE SCALE GENOMIC DNA]</scope>
    <source>
        <strain evidence="1">ULC041bin1</strain>
    </source>
</reference>
<dbReference type="SUPFAM" id="SSF46689">
    <property type="entry name" value="Homeodomain-like"/>
    <property type="match status" value="1"/>
</dbReference>
<dbReference type="PANTHER" id="PTHR34849:SF1">
    <property type="entry name" value="SLR0770 PROTEIN"/>
    <property type="match status" value="1"/>
</dbReference>
<dbReference type="Gene3D" id="1.10.10.10">
    <property type="entry name" value="Winged helix-like DNA-binding domain superfamily/Winged helix DNA-binding domain"/>
    <property type="match status" value="1"/>
</dbReference>
<evidence type="ECO:0000313" key="2">
    <source>
        <dbReference type="Proteomes" id="UP000249081"/>
    </source>
</evidence>
<sequence length="95" mass="10742">MTATVTRYVTRNLNILSGEPIIASTRIPVRAIVGLWRLGTPPEEIPTQYPQLTLAQVFDALGFYLDNQDEINGYIERNRIPDELIHPVVRQVLGI</sequence>
<dbReference type="InterPro" id="IPR036388">
    <property type="entry name" value="WH-like_DNA-bd_sf"/>
</dbReference>
<accession>A0A2W4W3F0</accession>
<protein>
    <submittedName>
        <fullName evidence="1">DUF433 domain-containing protein</fullName>
    </submittedName>
</protein>
<comment type="caution">
    <text evidence="1">The sequence shown here is derived from an EMBL/GenBank/DDBJ whole genome shotgun (WGS) entry which is preliminary data.</text>
</comment>
<proteinExistence type="predicted"/>
<dbReference type="Pfam" id="PF04255">
    <property type="entry name" value="DUF433"/>
    <property type="match status" value="1"/>
</dbReference>
<dbReference type="InterPro" id="IPR009057">
    <property type="entry name" value="Homeodomain-like_sf"/>
</dbReference>
<evidence type="ECO:0000313" key="1">
    <source>
        <dbReference type="EMBL" id="PZO38972.1"/>
    </source>
</evidence>
<gene>
    <name evidence="1" type="ORF">DCF17_13890</name>
</gene>
<name>A0A2W4W3F0_9CYAN</name>
<reference evidence="2" key="1">
    <citation type="submission" date="2018-04" db="EMBL/GenBank/DDBJ databases">
        <authorList>
            <person name="Cornet L."/>
        </authorList>
    </citation>
    <scope>NUCLEOTIDE SEQUENCE [LARGE SCALE GENOMIC DNA]</scope>
</reference>